<evidence type="ECO:0000313" key="2">
    <source>
        <dbReference type="EMBL" id="KOG89191.1"/>
    </source>
</evidence>
<dbReference type="Proteomes" id="UP000037020">
    <property type="component" value="Unassembled WGS sequence"/>
</dbReference>
<organism evidence="2 3">
    <name type="scientific">Streptomyces varsoviensis</name>
    <dbReference type="NCBI Taxonomy" id="67373"/>
    <lineage>
        <taxon>Bacteria</taxon>
        <taxon>Bacillati</taxon>
        <taxon>Actinomycetota</taxon>
        <taxon>Actinomycetes</taxon>
        <taxon>Kitasatosporales</taxon>
        <taxon>Streptomycetaceae</taxon>
        <taxon>Streptomyces</taxon>
    </lineage>
</organism>
<protein>
    <submittedName>
        <fullName evidence="2">Uncharacterized protein</fullName>
    </submittedName>
</protein>
<evidence type="ECO:0000256" key="1">
    <source>
        <dbReference type="SAM" id="Phobius"/>
    </source>
</evidence>
<evidence type="ECO:0000313" key="3">
    <source>
        <dbReference type="Proteomes" id="UP000037020"/>
    </source>
</evidence>
<reference evidence="2 3" key="1">
    <citation type="submission" date="2015-07" db="EMBL/GenBank/DDBJ databases">
        <authorList>
            <person name="Ju K.-S."/>
            <person name="Doroghazi J.R."/>
            <person name="Metcalf W.W."/>
        </authorList>
    </citation>
    <scope>NUCLEOTIDE SEQUENCE [LARGE SCALE GENOMIC DNA]</scope>
    <source>
        <strain evidence="2 3">NRRL B-3589</strain>
    </source>
</reference>
<dbReference type="EMBL" id="LGUT01001316">
    <property type="protein sequence ID" value="KOG89191.1"/>
    <property type="molecule type" value="Genomic_DNA"/>
</dbReference>
<name>A0ABR5J6U4_9ACTN</name>
<feature type="transmembrane region" description="Helical" evidence="1">
    <location>
        <begin position="46"/>
        <end position="69"/>
    </location>
</feature>
<keyword evidence="1" id="KW-1133">Transmembrane helix</keyword>
<dbReference type="RefSeq" id="WP_030878934.1">
    <property type="nucleotide sequence ID" value="NZ_JBIRHZ010000002.1"/>
</dbReference>
<accession>A0ABR5J6U4</accession>
<gene>
    <name evidence="2" type="ORF">ADK38_15655</name>
</gene>
<comment type="caution">
    <text evidence="2">The sequence shown here is derived from an EMBL/GenBank/DDBJ whole genome shotgun (WGS) entry which is preliminary data.</text>
</comment>
<keyword evidence="1" id="KW-0812">Transmembrane</keyword>
<keyword evidence="1" id="KW-0472">Membrane</keyword>
<keyword evidence="3" id="KW-1185">Reference proteome</keyword>
<sequence>MTHRGAPNQGPLRALLGHHRTLVAGVIGALAGATGTVSAVSGDAGVLEILAFAGIGVLGLLLAIAYVLAYAQRPR</sequence>
<feature type="transmembrane region" description="Helical" evidence="1">
    <location>
        <begin position="21"/>
        <end position="40"/>
    </location>
</feature>
<proteinExistence type="predicted"/>